<dbReference type="PROSITE" id="PS50280">
    <property type="entry name" value="SET"/>
    <property type="match status" value="1"/>
</dbReference>
<evidence type="ECO:0000256" key="3">
    <source>
        <dbReference type="PROSITE-ProRule" id="PRU00023"/>
    </source>
</evidence>
<dbReference type="SMART" id="SM00317">
    <property type="entry name" value="SET"/>
    <property type="match status" value="1"/>
</dbReference>
<dbReference type="Pfam" id="PF21533">
    <property type="entry name" value="EHMT1-2_CRR"/>
    <property type="match status" value="1"/>
</dbReference>
<keyword evidence="7" id="KW-1185">Reference proteome</keyword>
<feature type="repeat" description="ANK" evidence="3">
    <location>
        <begin position="617"/>
        <end position="639"/>
    </location>
</feature>
<dbReference type="PROSITE" id="PS50088">
    <property type="entry name" value="ANK_REPEAT"/>
    <property type="match status" value="3"/>
</dbReference>
<sequence>MEMQRMFVSETELEEKRKKRQEEWTKVRTSDQPEENLVRGIDDDESDFLGTVDEMKEKIIREKELEEQRELKEFHISFSRYHTLAIIECAERKCRRRGKLIEEEDATRANGVATVAKPTVAPKKSQQHQLILKGVKRKAAPEAPEEEVDNRSLYDRLQEQKIRKQEEFDEARKLKERPDEVTKPCRMVLPGMDCYEASSSDDSDSERDDSLDEEYCGHPKTNYFVSPFPEMKKKTSISCAAKDSIILRHAQSDVMDEHYDDDGFSEETMISSKEGVPDKSQSPPLNGIEDDEDSSASNDYSDIRTVNDIISKVYFPKYLKWRGKCLCRTSLLDQRKSKQKQCEAWDDVSCVTLRCTSMSTIVNARSSRTHAVKALCKNHFARLKAHECCPFCDSFCTQGTFLVCSEVREEFHFFHAICALKFYHGNRSSVVCPHCDHQPNLGFHEWTKRLILDSLSDYPKNHRIHVRLPKEDEKVIQPRGTRARKRPGKSFKELLNSWDEEKMDRVMKKISSERFRPSFNLYEACLFGDIKSLVWLLNNGAIANEVYPDRKNRRPAHAAAFGDQLAVLVILHNANADLNAQDEESMTPMMCAARKNLYNVVEFLLRKNVSPYTKDELGKTALHIAAESNSFEVVKTLVEFSPKPKRLIDMTDNGSFTALNYAVDSSLVQIVEYLLANGADPNIPDEEGNRLIHWCAFYGSVEMLESALETRCDINVQNKKGDTPLHLAARCMHYECVDLLISRGANLDLRNCKGSTPRETVGNDRMCSLSGLLGLTEVLSSDAVDLRKDEDVGNALVSADHPVPSVSCNAVQMFSLEDISCGRERVRIPWINEEDDEEFPSQSFTYICLCEDVCSEKCPCVVKVFEDSTEKKVVGMHTLDADGRCSEDVVLDRDGAYLVECRPSCNCDPILCNNKLVHTELRNKVQIFKTKFKDWGLRAGEDIRSRTFVCPYAGECVMKEDALKRCDLTYTLQFANEKFLWIDAKEFGNVARFINHSCEPNLMVIPVLRGSGMVKFVAGLFALRDIRAGEELTMDYGSHVLEQRDFECQCGSRSCVSLRELLPDANSS</sequence>
<dbReference type="SUPFAM" id="SSF48403">
    <property type="entry name" value="Ankyrin repeat"/>
    <property type="match status" value="1"/>
</dbReference>
<dbReference type="PRINTS" id="PR01415">
    <property type="entry name" value="ANKYRIN"/>
</dbReference>
<dbReference type="Pfam" id="PF00856">
    <property type="entry name" value="SET"/>
    <property type="match status" value="1"/>
</dbReference>
<dbReference type="InterPro" id="IPR019331">
    <property type="entry name" value="FAM192A/Fyv6_N"/>
</dbReference>
<proteinExistence type="predicted"/>
<dbReference type="InterPro" id="IPR002110">
    <property type="entry name" value="Ankyrin_rpt"/>
</dbReference>
<dbReference type="PANTHER" id="PTHR46307:SF4">
    <property type="entry name" value="G9A, ISOFORM B"/>
    <property type="match status" value="1"/>
</dbReference>
<feature type="region of interest" description="Disordered" evidence="4">
    <location>
        <begin position="193"/>
        <end position="215"/>
    </location>
</feature>
<dbReference type="Pfam" id="PF12796">
    <property type="entry name" value="Ank_2"/>
    <property type="match status" value="2"/>
</dbReference>
<comment type="subcellular location">
    <subcellularLocation>
        <location evidence="1">Nucleus</location>
    </subcellularLocation>
</comment>
<dbReference type="InterPro" id="IPR046341">
    <property type="entry name" value="SET_dom_sf"/>
</dbReference>
<organism evidence="6">
    <name type="scientific">Notodromas monacha</name>
    <dbReference type="NCBI Taxonomy" id="399045"/>
    <lineage>
        <taxon>Eukaryota</taxon>
        <taxon>Metazoa</taxon>
        <taxon>Ecdysozoa</taxon>
        <taxon>Arthropoda</taxon>
        <taxon>Crustacea</taxon>
        <taxon>Oligostraca</taxon>
        <taxon>Ostracoda</taxon>
        <taxon>Podocopa</taxon>
        <taxon>Podocopida</taxon>
        <taxon>Cypridocopina</taxon>
        <taxon>Cypridoidea</taxon>
        <taxon>Cyprididae</taxon>
        <taxon>Notodromas</taxon>
    </lineage>
</organism>
<dbReference type="Pfam" id="PF10187">
    <property type="entry name" value="FAM192A_Fyv6_N"/>
    <property type="match status" value="2"/>
</dbReference>
<dbReference type="GO" id="GO:0016279">
    <property type="term" value="F:protein-lysine N-methyltransferase activity"/>
    <property type="evidence" value="ECO:0007669"/>
    <property type="project" value="InterPro"/>
</dbReference>
<evidence type="ECO:0000256" key="1">
    <source>
        <dbReference type="ARBA" id="ARBA00004123"/>
    </source>
</evidence>
<feature type="compositionally biased region" description="Basic and acidic residues" evidence="4">
    <location>
        <begin position="14"/>
        <end position="41"/>
    </location>
</feature>
<feature type="compositionally biased region" description="Acidic residues" evidence="4">
    <location>
        <begin position="199"/>
        <end position="214"/>
    </location>
</feature>
<dbReference type="InterPro" id="IPR001214">
    <property type="entry name" value="SET_dom"/>
</dbReference>
<dbReference type="Gene3D" id="2.170.270.10">
    <property type="entry name" value="SET domain"/>
    <property type="match status" value="1"/>
</dbReference>
<dbReference type="Pfam" id="PF13637">
    <property type="entry name" value="Ank_4"/>
    <property type="match status" value="1"/>
</dbReference>
<dbReference type="SUPFAM" id="SSF82199">
    <property type="entry name" value="SET domain"/>
    <property type="match status" value="1"/>
</dbReference>
<dbReference type="GO" id="GO:0008270">
    <property type="term" value="F:zinc ion binding"/>
    <property type="evidence" value="ECO:0007669"/>
    <property type="project" value="InterPro"/>
</dbReference>
<evidence type="ECO:0000259" key="5">
    <source>
        <dbReference type="PROSITE" id="PS50280"/>
    </source>
</evidence>
<feature type="region of interest" description="Disordered" evidence="4">
    <location>
        <begin position="270"/>
        <end position="299"/>
    </location>
</feature>
<dbReference type="Gene3D" id="1.25.40.20">
    <property type="entry name" value="Ankyrin repeat-containing domain"/>
    <property type="match status" value="2"/>
</dbReference>
<accession>A0A7R9BFB6</accession>
<dbReference type="EMBL" id="OA882116">
    <property type="protein sequence ID" value="CAD7272994.1"/>
    <property type="molecule type" value="Genomic_DNA"/>
</dbReference>
<dbReference type="GO" id="GO:0002039">
    <property type="term" value="F:p53 binding"/>
    <property type="evidence" value="ECO:0007669"/>
    <property type="project" value="InterPro"/>
</dbReference>
<feature type="region of interest" description="Disordered" evidence="4">
    <location>
        <begin position="1"/>
        <end position="45"/>
    </location>
</feature>
<dbReference type="InterPro" id="IPR036770">
    <property type="entry name" value="Ankyrin_rpt-contain_sf"/>
</dbReference>
<dbReference type="Proteomes" id="UP000678499">
    <property type="component" value="Unassembled WGS sequence"/>
</dbReference>
<feature type="repeat" description="ANK" evidence="3">
    <location>
        <begin position="654"/>
        <end position="686"/>
    </location>
</feature>
<dbReference type="GO" id="GO:0005634">
    <property type="term" value="C:nucleus"/>
    <property type="evidence" value="ECO:0007669"/>
    <property type="project" value="UniProtKB-SubCell"/>
</dbReference>
<dbReference type="InterPro" id="IPR043550">
    <property type="entry name" value="EHMT1/EHMT2"/>
</dbReference>
<feature type="repeat" description="ANK" evidence="3">
    <location>
        <begin position="720"/>
        <end position="752"/>
    </location>
</feature>
<dbReference type="OrthoDB" id="616263at2759"/>
<dbReference type="SMART" id="SM00248">
    <property type="entry name" value="ANK"/>
    <property type="match status" value="6"/>
</dbReference>
<dbReference type="GO" id="GO:0042054">
    <property type="term" value="F:histone methyltransferase activity"/>
    <property type="evidence" value="ECO:0007669"/>
    <property type="project" value="InterPro"/>
</dbReference>
<dbReference type="InterPro" id="IPR047762">
    <property type="entry name" value="EHMT_CRR"/>
</dbReference>
<dbReference type="AlphaFoldDB" id="A0A7R9BFB6"/>
<protein>
    <recommendedName>
        <fullName evidence="5">SET domain-containing protein</fullName>
    </recommendedName>
</protein>
<evidence type="ECO:0000313" key="6">
    <source>
        <dbReference type="EMBL" id="CAD7272994.1"/>
    </source>
</evidence>
<keyword evidence="2" id="KW-0539">Nucleus</keyword>
<evidence type="ECO:0000313" key="7">
    <source>
        <dbReference type="Proteomes" id="UP000678499"/>
    </source>
</evidence>
<reference evidence="6" key="1">
    <citation type="submission" date="2020-11" db="EMBL/GenBank/DDBJ databases">
        <authorList>
            <person name="Tran Van P."/>
        </authorList>
    </citation>
    <scope>NUCLEOTIDE SEQUENCE</scope>
</reference>
<gene>
    <name evidence="6" type="ORF">NMOB1V02_LOCUS903</name>
</gene>
<evidence type="ECO:0000256" key="2">
    <source>
        <dbReference type="ARBA" id="ARBA00023242"/>
    </source>
</evidence>
<evidence type="ECO:0000256" key="4">
    <source>
        <dbReference type="SAM" id="MobiDB-lite"/>
    </source>
</evidence>
<keyword evidence="3" id="KW-0040">ANK repeat</keyword>
<dbReference type="PROSITE" id="PS50297">
    <property type="entry name" value="ANK_REP_REGION"/>
    <property type="match status" value="3"/>
</dbReference>
<feature type="domain" description="SET" evidence="5">
    <location>
        <begin position="923"/>
        <end position="1037"/>
    </location>
</feature>
<name>A0A7R9BFB6_9CRUS</name>
<dbReference type="EMBL" id="CAJPEX010000079">
    <property type="protein sequence ID" value="CAG0913146.1"/>
    <property type="molecule type" value="Genomic_DNA"/>
</dbReference>
<dbReference type="PANTHER" id="PTHR46307">
    <property type="entry name" value="G9A, ISOFORM B"/>
    <property type="match status" value="1"/>
</dbReference>